<comment type="caution">
    <text evidence="2">The sequence shown here is derived from an EMBL/GenBank/DDBJ whole genome shotgun (WGS) entry which is preliminary data.</text>
</comment>
<evidence type="ECO:0000313" key="2">
    <source>
        <dbReference type="EMBL" id="KYO67996.1"/>
    </source>
</evidence>
<proteinExistence type="predicted"/>
<evidence type="ECO:0000259" key="1">
    <source>
        <dbReference type="PROSITE" id="PS51379"/>
    </source>
</evidence>
<keyword evidence="3" id="KW-1185">Reference proteome</keyword>
<dbReference type="Pfam" id="PF12837">
    <property type="entry name" value="Fer4_6"/>
    <property type="match status" value="1"/>
</dbReference>
<dbReference type="Proteomes" id="UP000075737">
    <property type="component" value="Unassembled WGS sequence"/>
</dbReference>
<dbReference type="PANTHER" id="PTHR42895:SF1">
    <property type="entry name" value="IRON-SULFUR CLUSTER PROTEIN"/>
    <property type="match status" value="1"/>
</dbReference>
<protein>
    <recommendedName>
        <fullName evidence="1">4Fe-4S ferredoxin-type domain-containing protein</fullName>
    </recommendedName>
</protein>
<dbReference type="Gene3D" id="3.30.70.20">
    <property type="match status" value="1"/>
</dbReference>
<sequence>MKRRIIRINEEKCNGCGLCEKACHEGAIKVIGGKARLVSEDLCDGMGSCLVCPENAIEIIEAESQAQRKPLTNESINNEIINKNINLNSWPVQIHLIHPKAKFLANADLLIASDCTAFAYPNFHNDFLKNRVVLIGCPKLDDLESYIEKFKDILLNNDIKSITVIKMEVPCCNGMSYAVRKAMALSDKIIPYSEVTVSIDGKIIN</sequence>
<dbReference type="InterPro" id="IPR052911">
    <property type="entry name" value="Corrinoid_activation_enz"/>
</dbReference>
<dbReference type="EMBL" id="LOHZ01000019">
    <property type="protein sequence ID" value="KYO67996.1"/>
    <property type="molecule type" value="Genomic_DNA"/>
</dbReference>
<organism evidence="2 3">
    <name type="scientific">Thermovenabulum gondwanense</name>
    <dbReference type="NCBI Taxonomy" id="520767"/>
    <lineage>
        <taxon>Bacteria</taxon>
        <taxon>Bacillati</taxon>
        <taxon>Bacillota</taxon>
        <taxon>Clostridia</taxon>
        <taxon>Thermosediminibacterales</taxon>
        <taxon>Thermosediminibacteraceae</taxon>
        <taxon>Thermovenabulum</taxon>
    </lineage>
</organism>
<accession>A0A162MW94</accession>
<dbReference type="STRING" id="520767.ATZ99_03060"/>
<gene>
    <name evidence="2" type="ORF">ATZ99_03060</name>
</gene>
<dbReference type="PANTHER" id="PTHR42895">
    <property type="entry name" value="IRON-SULFUR CLUSTER-BINDING PROTEIN-RELATED"/>
    <property type="match status" value="1"/>
</dbReference>
<feature type="domain" description="4Fe-4S ferredoxin-type" evidence="1">
    <location>
        <begin position="4"/>
        <end position="33"/>
    </location>
</feature>
<name>A0A162MW94_9FIRM</name>
<dbReference type="InterPro" id="IPR017896">
    <property type="entry name" value="4Fe4S_Fe-S-bd"/>
</dbReference>
<dbReference type="PROSITE" id="PS51379">
    <property type="entry name" value="4FE4S_FER_2"/>
    <property type="match status" value="1"/>
</dbReference>
<dbReference type="AlphaFoldDB" id="A0A162MW94"/>
<evidence type="ECO:0000313" key="3">
    <source>
        <dbReference type="Proteomes" id="UP000075737"/>
    </source>
</evidence>
<dbReference type="OrthoDB" id="9795268at2"/>
<dbReference type="PATRIC" id="fig|520767.4.peg.310"/>
<reference evidence="2 3" key="1">
    <citation type="submission" date="2015-12" db="EMBL/GenBank/DDBJ databases">
        <title>Draft genome of Thermovenabulum gondwanense isolated from a red thermophilic microbial mat colonisisng an outflow channel of a bore well.</title>
        <authorList>
            <person name="Patel B.K."/>
        </authorList>
    </citation>
    <scope>NUCLEOTIDE SEQUENCE [LARGE SCALE GENOMIC DNA]</scope>
    <source>
        <strain evidence="2 3">R270</strain>
    </source>
</reference>
<dbReference type="SUPFAM" id="SSF54862">
    <property type="entry name" value="4Fe-4S ferredoxins"/>
    <property type="match status" value="1"/>
</dbReference>
<dbReference type="RefSeq" id="WP_068747485.1">
    <property type="nucleotide sequence ID" value="NZ_LOHZ01000019.1"/>
</dbReference>